<dbReference type="EC" id="3.2.1.22" evidence="16"/>
<dbReference type="InterPro" id="IPR013130">
    <property type="entry name" value="Fe3_Rdtase_TM_dom"/>
</dbReference>
<dbReference type="CDD" id="cd14792">
    <property type="entry name" value="GH27"/>
    <property type="match status" value="1"/>
</dbReference>
<feature type="transmembrane region" description="Helical" evidence="17">
    <location>
        <begin position="526"/>
        <end position="548"/>
    </location>
</feature>
<dbReference type="InterPro" id="IPR017938">
    <property type="entry name" value="Riboflavin_synthase-like_b-brl"/>
</dbReference>
<dbReference type="Pfam" id="PF08030">
    <property type="entry name" value="NAD_binding_6"/>
    <property type="match status" value="1"/>
</dbReference>
<dbReference type="STRING" id="2282107.A0A286U521"/>
<dbReference type="OrthoDB" id="5795902at2759"/>
<feature type="domain" description="FAD-binding FR-type" evidence="18">
    <location>
        <begin position="727"/>
        <end position="830"/>
    </location>
</feature>
<evidence type="ECO:0000256" key="17">
    <source>
        <dbReference type="SAM" id="Phobius"/>
    </source>
</evidence>
<feature type="transmembrane region" description="Helical" evidence="17">
    <location>
        <begin position="606"/>
        <end position="627"/>
    </location>
</feature>
<feature type="transmembrane region" description="Helical" evidence="17">
    <location>
        <begin position="466"/>
        <end position="487"/>
    </location>
</feature>
<gene>
    <name evidence="19" type="ORF">PNOK_0968700</name>
</gene>
<feature type="transmembrane region" description="Helical" evidence="17">
    <location>
        <begin position="649"/>
        <end position="667"/>
    </location>
</feature>
<dbReference type="PROSITE" id="PS51384">
    <property type="entry name" value="FAD_FR"/>
    <property type="match status" value="1"/>
</dbReference>
<feature type="transmembrane region" description="Helical" evidence="17">
    <location>
        <begin position="679"/>
        <end position="696"/>
    </location>
</feature>
<dbReference type="InterPro" id="IPR039261">
    <property type="entry name" value="FNR_nucleotide-bd"/>
</dbReference>
<dbReference type="PANTHER" id="PTHR11452">
    <property type="entry name" value="ALPHA-GALACTOSIDASE/ALPHA-N-ACETYLGALACTOSAMINIDASE"/>
    <property type="match status" value="1"/>
</dbReference>
<dbReference type="PROSITE" id="PS00512">
    <property type="entry name" value="ALPHA_GALACTOSIDASE"/>
    <property type="match status" value="1"/>
</dbReference>
<sequence length="1038" mass="117072">MLFSRCLRSSHIAVSVIYAFIATVAFGSHQRVFALDDGVAKLPVLGYNTWNAYQCNIDENLIVDTAKLMVELGLRDIGYTHVNIDDCWSEKNRSESGDLVPDKTRFSLGMKNLTDQIHELGFGAGIYGDSGWFTCAGYPGSFQNEARDAKTFQEWGFDYLKYDNCNIPFDDILRENTMGKYARMADAIADLAKSSGKPPIIFSLCEWGWSQVWLWGKQFGQSWRSTNDIQANWPSIASIINFNSFITSSTDFYGHNDMDMLEIGNGDLSVDEAKTHFTAWALMKSPLIIGTDLSTIKDSDLQILKNEEIIEINQDPVVGTSISPFRWGVNPDWTSDSLHPAGYWSGPTKNGTVIMLLNTLDNATDMFFNLTESPWIRAGRQYSVRDLWTHTDNGTAIRNFTATSVPPHGVVALLLKDAGNEPDGIYPPCAVWFWCVTENGTRVGGNYLSWIEECFIHDPYEKAPKYAKVAVVLVATTILCFGTANILHKLSNSNLHLVFLKKRFRRIIAAYRFFSSRQQDIHGVRYPVLGSGLLILVLSAILLIWSFAQTPYYRSRWNVGSPPLAIRTGFFALGLFPFILVFGSKRNIIAFIVGVSHEKLQVYHQWLSQLFMVLSLLHTFPFVIAGLREIKTDTGGLTQLAWSWKVGKVYYWTGTAMLMTLSWLCWASFSPLRNRYYETFKLLHLISAALFFAFFFMHCNKLLGSWNYLYATVAIYGLSVFARFGLIFWSNGLHISRGKVTVISKDVLKLTVTTRRKWQPGQHFFFNFVRHRPFQSHPFTVSSICSYGSTINEMEIYIRQGTGMTETLDSLVNRSTPVLLDGPYGGPDVAMNKYDRILLISGGIGYTFTYPIFKDLVISVFEQRSNCRYIDFVWTIRTLDLVKIIEEDLRGAQDLLPGRVRIFIHYTGISDDEKGGKIPEDLETSGLGILPGRPHVATYLSDGIRATKGGSLAVATCGPSSLTFDVRNAVADAQLDILDGFSRATEIYLHSEQFACTSLLRMTGLIIELLILHQPVERDFNACIIRDTRRAVEEYVNT</sequence>
<dbReference type="PANTHER" id="PTHR11452:SF61">
    <property type="entry name" value="ALPHA-GALACTOSIDASE B-RELATED"/>
    <property type="match status" value="1"/>
</dbReference>
<feature type="transmembrane region" description="Helical" evidence="17">
    <location>
        <begin position="568"/>
        <end position="594"/>
    </location>
</feature>
<dbReference type="InterPro" id="IPR002241">
    <property type="entry name" value="Glyco_hydro_27"/>
</dbReference>
<name>A0A286U521_9AGAM</name>
<dbReference type="InterPro" id="IPR013785">
    <property type="entry name" value="Aldolase_TIM"/>
</dbReference>
<evidence type="ECO:0000256" key="15">
    <source>
        <dbReference type="ARBA" id="ARBA00023295"/>
    </source>
</evidence>
<dbReference type="InterPro" id="IPR013780">
    <property type="entry name" value="Glyco_hydro_b"/>
</dbReference>
<dbReference type="Gene3D" id="3.40.50.80">
    <property type="entry name" value="Nucleotide-binding domain of ferredoxin-NADP reductase (FNR) module"/>
    <property type="match status" value="1"/>
</dbReference>
<evidence type="ECO:0000256" key="9">
    <source>
        <dbReference type="ARBA" id="ARBA00022982"/>
    </source>
</evidence>
<keyword evidence="9" id="KW-0249">Electron transport</keyword>
<comment type="catalytic activity">
    <reaction evidence="1 16">
        <text>Hydrolysis of terminal, non-reducing alpha-D-galactose residues in alpha-D-galactosides, including galactose oligosaccharides, galactomannans and galactolipids.</text>
        <dbReference type="EC" id="3.2.1.22"/>
    </reaction>
</comment>
<dbReference type="Gene3D" id="3.20.20.70">
    <property type="entry name" value="Aldolase class I"/>
    <property type="match status" value="1"/>
</dbReference>
<evidence type="ECO:0000313" key="19">
    <source>
        <dbReference type="EMBL" id="PAV14609.1"/>
    </source>
</evidence>
<keyword evidence="14" id="KW-0325">Glycoprotein</keyword>
<evidence type="ECO:0000256" key="14">
    <source>
        <dbReference type="ARBA" id="ARBA00023180"/>
    </source>
</evidence>
<comment type="similarity">
    <text evidence="4 16">Belongs to the glycosyl hydrolase 27 family.</text>
</comment>
<keyword evidence="6 17" id="KW-0812">Transmembrane</keyword>
<dbReference type="SUPFAM" id="SSF51445">
    <property type="entry name" value="(Trans)glycosidases"/>
    <property type="match status" value="1"/>
</dbReference>
<evidence type="ECO:0000256" key="13">
    <source>
        <dbReference type="ARBA" id="ARBA00023136"/>
    </source>
</evidence>
<dbReference type="GO" id="GO:0005576">
    <property type="term" value="C:extracellular region"/>
    <property type="evidence" value="ECO:0007669"/>
    <property type="project" value="UniProtKB-SubCell"/>
</dbReference>
<dbReference type="Pfam" id="PF16499">
    <property type="entry name" value="Melibiase_2"/>
    <property type="match status" value="1"/>
</dbReference>
<evidence type="ECO:0000256" key="11">
    <source>
        <dbReference type="ARBA" id="ARBA00023002"/>
    </source>
</evidence>
<keyword evidence="8 16" id="KW-0378">Hydrolase</keyword>
<evidence type="ECO:0000256" key="16">
    <source>
        <dbReference type="RuleBase" id="RU361168"/>
    </source>
</evidence>
<accession>A0A286U521</accession>
<dbReference type="SUPFAM" id="SSF51011">
    <property type="entry name" value="Glycosyl hydrolase domain"/>
    <property type="match status" value="1"/>
</dbReference>
<keyword evidence="20" id="KW-1185">Reference proteome</keyword>
<dbReference type="SUPFAM" id="SSF52343">
    <property type="entry name" value="Ferredoxin reductase-like, C-terminal NADP-linked domain"/>
    <property type="match status" value="1"/>
</dbReference>
<comment type="subcellular location">
    <subcellularLocation>
        <location evidence="2">Membrane</location>
        <topology evidence="2">Multi-pass membrane protein</topology>
    </subcellularLocation>
    <subcellularLocation>
        <location evidence="3">Secreted</location>
    </subcellularLocation>
</comment>
<dbReference type="Pfam" id="PF01794">
    <property type="entry name" value="Ferric_reduct"/>
    <property type="match status" value="1"/>
</dbReference>
<evidence type="ECO:0000256" key="8">
    <source>
        <dbReference type="ARBA" id="ARBA00022801"/>
    </source>
</evidence>
<evidence type="ECO:0000259" key="18">
    <source>
        <dbReference type="PROSITE" id="PS51384"/>
    </source>
</evidence>
<dbReference type="InterPro" id="IPR000111">
    <property type="entry name" value="Glyco_hydro_27/36_CS"/>
</dbReference>
<keyword evidence="12" id="KW-0813">Transport</keyword>
<keyword evidence="10 17" id="KW-1133">Transmembrane helix</keyword>
<keyword evidence="5" id="KW-0964">Secreted</keyword>
<dbReference type="GO" id="GO:0016020">
    <property type="term" value="C:membrane"/>
    <property type="evidence" value="ECO:0007669"/>
    <property type="project" value="UniProtKB-SubCell"/>
</dbReference>
<dbReference type="EMBL" id="NBII01000012">
    <property type="protein sequence ID" value="PAV14609.1"/>
    <property type="molecule type" value="Genomic_DNA"/>
</dbReference>
<keyword evidence="11" id="KW-0560">Oxidoreductase</keyword>
<feature type="transmembrane region" description="Helical" evidence="17">
    <location>
        <begin position="708"/>
        <end position="729"/>
    </location>
</feature>
<dbReference type="GO" id="GO:0006811">
    <property type="term" value="P:monoatomic ion transport"/>
    <property type="evidence" value="ECO:0007669"/>
    <property type="project" value="UniProtKB-KW"/>
</dbReference>
<reference evidence="19 20" key="1">
    <citation type="journal article" date="2017" name="Mol. Ecol.">
        <title>Comparative and population genomic landscape of Phellinus noxius: A hypervariable fungus causing root rot in trees.</title>
        <authorList>
            <person name="Chung C.L."/>
            <person name="Lee T.J."/>
            <person name="Akiba M."/>
            <person name="Lee H.H."/>
            <person name="Kuo T.H."/>
            <person name="Liu D."/>
            <person name="Ke H.M."/>
            <person name="Yokoi T."/>
            <person name="Roa M.B."/>
            <person name="Lu M.J."/>
            <person name="Chang Y.Y."/>
            <person name="Ann P.J."/>
            <person name="Tsai J.N."/>
            <person name="Chen C.Y."/>
            <person name="Tzean S.S."/>
            <person name="Ota Y."/>
            <person name="Hattori T."/>
            <person name="Sahashi N."/>
            <person name="Liou R.F."/>
            <person name="Kikuchi T."/>
            <person name="Tsai I.J."/>
        </authorList>
    </citation>
    <scope>NUCLEOTIDE SEQUENCE [LARGE SCALE GENOMIC DNA]</scope>
    <source>
        <strain evidence="19 20">FFPRI411160</strain>
    </source>
</reference>
<proteinExistence type="inferred from homology"/>
<dbReference type="CDD" id="cd06186">
    <property type="entry name" value="NOX_Duox_like_FAD_NADP"/>
    <property type="match status" value="1"/>
</dbReference>
<evidence type="ECO:0000313" key="20">
    <source>
        <dbReference type="Proteomes" id="UP000217199"/>
    </source>
</evidence>
<dbReference type="InterPro" id="IPR013112">
    <property type="entry name" value="FAD-bd_8"/>
</dbReference>
<dbReference type="Proteomes" id="UP000217199">
    <property type="component" value="Unassembled WGS sequence"/>
</dbReference>
<protein>
    <recommendedName>
        <fullName evidence="16">Alpha-galactosidase</fullName>
        <ecNumber evidence="16">3.2.1.22</ecNumber>
    </recommendedName>
    <alternativeName>
        <fullName evidence="16">Melibiase</fullName>
    </alternativeName>
</protein>
<dbReference type="Pfam" id="PF08022">
    <property type="entry name" value="FAD_binding_8"/>
    <property type="match status" value="1"/>
</dbReference>
<evidence type="ECO:0000256" key="2">
    <source>
        <dbReference type="ARBA" id="ARBA00004141"/>
    </source>
</evidence>
<keyword evidence="12" id="KW-0406">Ion transport</keyword>
<dbReference type="SUPFAM" id="SSF63380">
    <property type="entry name" value="Riboflavin synthase domain-like"/>
    <property type="match status" value="1"/>
</dbReference>
<evidence type="ECO:0000256" key="7">
    <source>
        <dbReference type="ARBA" id="ARBA00022729"/>
    </source>
</evidence>
<dbReference type="InterPro" id="IPR041233">
    <property type="entry name" value="Melibiase_C"/>
</dbReference>
<dbReference type="InParanoid" id="A0A286U521"/>
<evidence type="ECO:0000256" key="10">
    <source>
        <dbReference type="ARBA" id="ARBA00022989"/>
    </source>
</evidence>
<dbReference type="InterPro" id="IPR013121">
    <property type="entry name" value="Fe_red_NAD-bd_6"/>
</dbReference>
<evidence type="ECO:0000256" key="5">
    <source>
        <dbReference type="ARBA" id="ARBA00022525"/>
    </source>
</evidence>
<dbReference type="GO" id="GO:0004557">
    <property type="term" value="F:alpha-galactosidase activity"/>
    <property type="evidence" value="ECO:0007669"/>
    <property type="project" value="UniProtKB-EC"/>
</dbReference>
<evidence type="ECO:0000256" key="1">
    <source>
        <dbReference type="ARBA" id="ARBA00001255"/>
    </source>
</evidence>
<dbReference type="PRINTS" id="PR00740">
    <property type="entry name" value="GLHYDRLASE27"/>
</dbReference>
<keyword evidence="7" id="KW-0732">Signal</keyword>
<dbReference type="InterPro" id="IPR017853">
    <property type="entry name" value="GH"/>
</dbReference>
<dbReference type="Gene3D" id="2.60.40.1180">
    <property type="entry name" value="Golgi alpha-mannosidase II"/>
    <property type="match status" value="1"/>
</dbReference>
<evidence type="ECO:0000256" key="3">
    <source>
        <dbReference type="ARBA" id="ARBA00004613"/>
    </source>
</evidence>
<dbReference type="GO" id="GO:0005975">
    <property type="term" value="P:carbohydrate metabolic process"/>
    <property type="evidence" value="ECO:0007669"/>
    <property type="project" value="InterPro"/>
</dbReference>
<evidence type="ECO:0000256" key="12">
    <source>
        <dbReference type="ARBA" id="ARBA00023065"/>
    </source>
</evidence>
<dbReference type="AlphaFoldDB" id="A0A286U521"/>
<dbReference type="GO" id="GO:0016491">
    <property type="term" value="F:oxidoreductase activity"/>
    <property type="evidence" value="ECO:0007669"/>
    <property type="project" value="UniProtKB-KW"/>
</dbReference>
<keyword evidence="13 17" id="KW-0472">Membrane</keyword>
<keyword evidence="16" id="KW-1015">Disulfide bond</keyword>
<comment type="caution">
    <text evidence="19">The sequence shown here is derived from an EMBL/GenBank/DDBJ whole genome shotgun (WGS) entry which is preliminary data.</text>
</comment>
<dbReference type="InterPro" id="IPR017927">
    <property type="entry name" value="FAD-bd_FR_type"/>
</dbReference>
<evidence type="ECO:0000256" key="6">
    <source>
        <dbReference type="ARBA" id="ARBA00022692"/>
    </source>
</evidence>
<keyword evidence="15 16" id="KW-0326">Glycosidase</keyword>
<dbReference type="FunFam" id="3.20.20.70:FF:000197">
    <property type="entry name" value="Alpha-galactosidase"/>
    <property type="match status" value="1"/>
</dbReference>
<organism evidence="19 20">
    <name type="scientific">Pyrrhoderma noxium</name>
    <dbReference type="NCBI Taxonomy" id="2282107"/>
    <lineage>
        <taxon>Eukaryota</taxon>
        <taxon>Fungi</taxon>
        <taxon>Dikarya</taxon>
        <taxon>Basidiomycota</taxon>
        <taxon>Agaricomycotina</taxon>
        <taxon>Agaricomycetes</taxon>
        <taxon>Hymenochaetales</taxon>
        <taxon>Hymenochaetaceae</taxon>
        <taxon>Pyrrhoderma</taxon>
    </lineage>
</organism>
<dbReference type="SFLD" id="SFLDS00052">
    <property type="entry name" value="Ferric_Reductase_Domain"/>
    <property type="match status" value="1"/>
</dbReference>
<evidence type="ECO:0000256" key="4">
    <source>
        <dbReference type="ARBA" id="ARBA00009743"/>
    </source>
</evidence>
<dbReference type="Pfam" id="PF17801">
    <property type="entry name" value="Melibiase_C"/>
    <property type="match status" value="1"/>
</dbReference>
<dbReference type="SFLD" id="SFLDG01168">
    <property type="entry name" value="Ferric_reductase_subgroup_(FRE"/>
    <property type="match status" value="1"/>
</dbReference>